<feature type="binding site" evidence="5">
    <location>
        <position position="292"/>
    </location>
    <ligand>
        <name>Fe cation</name>
        <dbReference type="ChEBI" id="CHEBI:24875"/>
        <note>catalytic</note>
    </ligand>
</feature>
<protein>
    <recommendedName>
        <fullName evidence="6">Dioxygenase</fullName>
        <ecNumber evidence="6">1.13.11.-</ecNumber>
    </recommendedName>
</protein>
<feature type="binding site" evidence="5">
    <location>
        <position position="229"/>
    </location>
    <ligand>
        <name>Fe cation</name>
        <dbReference type="ChEBI" id="CHEBI:24875"/>
        <note>catalytic</note>
    </ligand>
</feature>
<proteinExistence type="inferred from homology"/>
<dbReference type="PANTHER" id="PTHR10543:SF89">
    <property type="entry name" value="CAROTENOID 9,10(9',10')-CLEAVAGE DIOXYGENASE 1"/>
    <property type="match status" value="1"/>
</dbReference>
<comment type="similarity">
    <text evidence="1 6">Belongs to the carotenoid oxygenase family.</text>
</comment>
<keyword evidence="8" id="KW-1185">Reference proteome</keyword>
<dbReference type="PANTHER" id="PTHR10543">
    <property type="entry name" value="BETA-CAROTENE DIOXYGENASE"/>
    <property type="match status" value="1"/>
</dbReference>
<feature type="binding site" evidence="5">
    <location>
        <position position="181"/>
    </location>
    <ligand>
        <name>Fe cation</name>
        <dbReference type="ChEBI" id="CHEBI:24875"/>
        <note>catalytic</note>
    </ligand>
</feature>
<dbReference type="InterPro" id="IPR004294">
    <property type="entry name" value="Carotenoid_Oase"/>
</dbReference>
<comment type="cofactor">
    <cofactor evidence="5 6">
        <name>Fe(2+)</name>
        <dbReference type="ChEBI" id="CHEBI:29033"/>
    </cofactor>
    <text evidence="5 6">Binds 1 Fe(2+) ion per subunit.</text>
</comment>
<evidence type="ECO:0000256" key="5">
    <source>
        <dbReference type="PIRSR" id="PIRSR604294-1"/>
    </source>
</evidence>
<name>A0A6I4W053_9ACTN</name>
<evidence type="ECO:0000256" key="1">
    <source>
        <dbReference type="ARBA" id="ARBA00006787"/>
    </source>
</evidence>
<dbReference type="GO" id="GO:0016121">
    <property type="term" value="P:carotene catabolic process"/>
    <property type="evidence" value="ECO:0007669"/>
    <property type="project" value="TreeGrafter"/>
</dbReference>
<reference evidence="7 8" key="1">
    <citation type="submission" date="2019-12" db="EMBL/GenBank/DDBJ databases">
        <title>Nocardia macrotermitis sp. nov. and Nocardia aurantia sp. nov., isolated from the gut of the fungus growing-termite Macrotermes natalensis.</title>
        <authorList>
            <person name="Christine B."/>
            <person name="Rene B."/>
        </authorList>
    </citation>
    <scope>NUCLEOTIDE SEQUENCE [LARGE SCALE GENOMIC DNA]</scope>
    <source>
        <strain evidence="7 8">DSM 102126</strain>
    </source>
</reference>
<keyword evidence="2 5" id="KW-0479">Metal-binding</keyword>
<keyword evidence="3 6" id="KW-0560">Oxidoreductase</keyword>
<evidence type="ECO:0000256" key="3">
    <source>
        <dbReference type="ARBA" id="ARBA00023002"/>
    </source>
</evidence>
<evidence type="ECO:0000256" key="6">
    <source>
        <dbReference type="RuleBase" id="RU364048"/>
    </source>
</evidence>
<comment type="caution">
    <text evidence="7">The sequence shown here is derived from an EMBL/GenBank/DDBJ whole genome shotgun (WGS) entry which is preliminary data.</text>
</comment>
<dbReference type="Pfam" id="PF03055">
    <property type="entry name" value="RPE65"/>
    <property type="match status" value="1"/>
</dbReference>
<evidence type="ECO:0000256" key="2">
    <source>
        <dbReference type="ARBA" id="ARBA00022723"/>
    </source>
</evidence>
<dbReference type="GO" id="GO:0010436">
    <property type="term" value="F:carotenoid dioxygenase activity"/>
    <property type="evidence" value="ECO:0007669"/>
    <property type="project" value="TreeGrafter"/>
</dbReference>
<sequence>MDREHISVLTCQKWNVIVSTCRTWNVGPEEQPVNARPAWLDGHLAPVPDEIDAVGLAVTGTLPPELTGRFFRNGPNPVAGRDSGHWFTGPGMIHGIRLRDGRAEWYRNRWVKTAALAGAPFVRPDFSVDLTAVPANTHVVPHGDKIYALVEAGLPYEVTPELETVGPCDFGGRLTTAMTAHPKQDPVTGELLFFGYGFLPPYLTYHRLSADGELVESREIAVPGPTMMHDFAITEHHVVWLDLPVVFDLDLAVHGNGMPFRWDDGYGARIGVMPRAGGDVQWFDVDPCYVFHVGNAHERDGRIVLDCARYEPAAFADIWAMLGGTSDPARHVGGAGGATLHRWTFDPATGKATDEALDDRSIEFPTHDDARTGREHRYLYTVGGAVDRTGAPGSIVKYDLATGGAIAVAAQTPGEAVFVPAPGARAEDEGWLLALVGGTELAVLDATDLRQVASVALPRRVPAGFHGNWIPDA</sequence>
<keyword evidence="6 7" id="KW-0223">Dioxygenase</keyword>
<feature type="binding site" evidence="5">
    <location>
        <position position="466"/>
    </location>
    <ligand>
        <name>Fe cation</name>
        <dbReference type="ChEBI" id="CHEBI:24875"/>
        <note>catalytic</note>
    </ligand>
</feature>
<dbReference type="GO" id="GO:0046872">
    <property type="term" value="F:metal ion binding"/>
    <property type="evidence" value="ECO:0007669"/>
    <property type="project" value="UniProtKB-KW"/>
</dbReference>
<accession>A0A6I4W053</accession>
<gene>
    <name evidence="7" type="ORF">GQ466_02050</name>
</gene>
<evidence type="ECO:0000313" key="7">
    <source>
        <dbReference type="EMBL" id="MXQ62811.1"/>
    </source>
</evidence>
<organism evidence="7 8">
    <name type="scientific">Actinomadura rayongensis</name>
    <dbReference type="NCBI Taxonomy" id="1429076"/>
    <lineage>
        <taxon>Bacteria</taxon>
        <taxon>Bacillati</taxon>
        <taxon>Actinomycetota</taxon>
        <taxon>Actinomycetes</taxon>
        <taxon>Streptosporangiales</taxon>
        <taxon>Thermomonosporaceae</taxon>
        <taxon>Actinomadura</taxon>
    </lineage>
</organism>
<evidence type="ECO:0000256" key="4">
    <source>
        <dbReference type="ARBA" id="ARBA00023004"/>
    </source>
</evidence>
<dbReference type="EC" id="1.13.11.-" evidence="6"/>
<keyword evidence="4 5" id="KW-0408">Iron</keyword>
<dbReference type="EMBL" id="WUTW01000001">
    <property type="protein sequence ID" value="MXQ62811.1"/>
    <property type="molecule type" value="Genomic_DNA"/>
</dbReference>
<evidence type="ECO:0000313" key="8">
    <source>
        <dbReference type="Proteomes" id="UP000431901"/>
    </source>
</evidence>
<dbReference type="AlphaFoldDB" id="A0A6I4W053"/>
<dbReference type="Proteomes" id="UP000431901">
    <property type="component" value="Unassembled WGS sequence"/>
</dbReference>
<dbReference type="OrthoDB" id="6636843at2"/>